<sequence>MPSLALRLRLGRPDDARAIGILLRRVARRWVLPDQPPDVGAALLARFSARVIRERLLEGHRFHLAYLGDVLVGVSAMRDESHLVNFFVGTRYQGRGIARRLWQRTMLDAVRRAGTRRFTLNSSRCAVPVYLRLGFAKAGPEGRSPKGVVSTPMVLELDAAPKASRKRA</sequence>
<dbReference type="RefSeq" id="WP_379985883.1">
    <property type="nucleotide sequence ID" value="NZ_JADIKD010000007.1"/>
</dbReference>
<dbReference type="InterPro" id="IPR052564">
    <property type="entry name" value="N-acetyltrans/Recomb-assoc"/>
</dbReference>
<evidence type="ECO:0000313" key="2">
    <source>
        <dbReference type="EMBL" id="MFK2916516.1"/>
    </source>
</evidence>
<dbReference type="Proteomes" id="UP001620408">
    <property type="component" value="Unassembled WGS sequence"/>
</dbReference>
<dbReference type="SUPFAM" id="SSF55729">
    <property type="entry name" value="Acyl-CoA N-acyltransferases (Nat)"/>
    <property type="match status" value="1"/>
</dbReference>
<reference evidence="2 3" key="1">
    <citation type="submission" date="2020-10" db="EMBL/GenBank/DDBJ databases">
        <title>Phylogeny of dyella-like bacteria.</title>
        <authorList>
            <person name="Fu J."/>
        </authorList>
    </citation>
    <scope>NUCLEOTIDE SEQUENCE [LARGE SCALE GENOMIC DNA]</scope>
    <source>
        <strain evidence="2 3">BB4</strain>
    </source>
</reference>
<dbReference type="PROSITE" id="PS51186">
    <property type="entry name" value="GNAT"/>
    <property type="match status" value="1"/>
</dbReference>
<accession>A0ABW8K0U0</accession>
<feature type="domain" description="N-acetyltransferase" evidence="1">
    <location>
        <begin position="6"/>
        <end position="158"/>
    </location>
</feature>
<organism evidence="2 3">
    <name type="scientific">Dyella koreensis</name>
    <dbReference type="NCBI Taxonomy" id="311235"/>
    <lineage>
        <taxon>Bacteria</taxon>
        <taxon>Pseudomonadati</taxon>
        <taxon>Pseudomonadota</taxon>
        <taxon>Gammaproteobacteria</taxon>
        <taxon>Lysobacterales</taxon>
        <taxon>Rhodanobacteraceae</taxon>
        <taxon>Dyella</taxon>
    </lineage>
</organism>
<dbReference type="InterPro" id="IPR000182">
    <property type="entry name" value="GNAT_dom"/>
</dbReference>
<dbReference type="Pfam" id="PF13673">
    <property type="entry name" value="Acetyltransf_10"/>
    <property type="match status" value="1"/>
</dbReference>
<evidence type="ECO:0000259" key="1">
    <source>
        <dbReference type="PROSITE" id="PS51186"/>
    </source>
</evidence>
<gene>
    <name evidence="2" type="ORF">ISS97_04510</name>
</gene>
<protein>
    <submittedName>
        <fullName evidence="2">GNAT family N-acetyltransferase</fullName>
    </submittedName>
</protein>
<dbReference type="InterPro" id="IPR016181">
    <property type="entry name" value="Acyl_CoA_acyltransferase"/>
</dbReference>
<dbReference type="PANTHER" id="PTHR43451">
    <property type="entry name" value="ACETYLTRANSFERASE (GNAT) FAMILY PROTEIN"/>
    <property type="match status" value="1"/>
</dbReference>
<dbReference type="EMBL" id="JADIKD010000007">
    <property type="protein sequence ID" value="MFK2916516.1"/>
    <property type="molecule type" value="Genomic_DNA"/>
</dbReference>
<dbReference type="PANTHER" id="PTHR43451:SF1">
    <property type="entry name" value="ACETYLTRANSFERASE"/>
    <property type="match status" value="1"/>
</dbReference>
<comment type="caution">
    <text evidence="2">The sequence shown here is derived from an EMBL/GenBank/DDBJ whole genome shotgun (WGS) entry which is preliminary data.</text>
</comment>
<name>A0ABW8K0U0_9GAMM</name>
<keyword evidence="3" id="KW-1185">Reference proteome</keyword>
<proteinExistence type="predicted"/>
<dbReference type="Gene3D" id="3.40.630.30">
    <property type="match status" value="1"/>
</dbReference>
<evidence type="ECO:0000313" key="3">
    <source>
        <dbReference type="Proteomes" id="UP001620408"/>
    </source>
</evidence>
<dbReference type="CDD" id="cd04301">
    <property type="entry name" value="NAT_SF"/>
    <property type="match status" value="1"/>
</dbReference>